<reference evidence="1" key="2">
    <citation type="submission" date="2022-11" db="EMBL/GenBank/DDBJ databases">
        <title>Role of the vibriolysin VemA secreted by the emergent pathogen Vibrio europaeus in the colonization of Manila clam mucus.</title>
        <authorList>
            <person name="Martinez C."/>
            <person name="Rodriguez S."/>
            <person name="Vences A."/>
            <person name="Barja J.L."/>
            <person name="Toranzo A.E."/>
            <person name="Dubert J."/>
        </authorList>
    </citation>
    <scope>NUCLEOTIDE SEQUENCE</scope>
    <source>
        <strain evidence="1">3454</strain>
    </source>
</reference>
<dbReference type="EMBL" id="LUAX01000009">
    <property type="protein sequence ID" value="OAM96660.1"/>
    <property type="molecule type" value="Genomic_DNA"/>
</dbReference>
<dbReference type="EMBL" id="JAPFIT010000022">
    <property type="protein sequence ID" value="MDC5742359.1"/>
    <property type="molecule type" value="Genomic_DNA"/>
</dbReference>
<dbReference type="Proteomes" id="UP001150001">
    <property type="component" value="Unassembled WGS sequence"/>
</dbReference>
<dbReference type="Proteomes" id="UP000094761">
    <property type="component" value="Plasmid p57_like"/>
</dbReference>
<sequence>MTNKIEQLASVKNRLETIPTISVLQIDEATNSVGLTFEYLGTLYTTYIDAESERGELLEHDSEDITTLQNIGSIDVESLLKFFESLPSITQIAK</sequence>
<gene>
    <name evidence="2" type="ORF">AZ468_25170</name>
    <name evidence="1" type="ORF">OPW20_19995</name>
</gene>
<dbReference type="OrthoDB" id="9958346at2"/>
<evidence type="ECO:0000313" key="1">
    <source>
        <dbReference type="EMBL" id="MDC5742359.1"/>
    </source>
</evidence>
<proteinExistence type="predicted"/>
<keyword evidence="2" id="KW-0614">Plasmid</keyword>
<keyword evidence="4" id="KW-1185">Reference proteome</keyword>
<accession>A0A178J400</accession>
<evidence type="ECO:0000313" key="3">
    <source>
        <dbReference type="Proteomes" id="UP000094761"/>
    </source>
</evidence>
<dbReference type="RefSeq" id="WP_004744712.1">
    <property type="nucleotide sequence ID" value="NZ_CM004621.1"/>
</dbReference>
<evidence type="ECO:0000313" key="4">
    <source>
        <dbReference type="Proteomes" id="UP001150001"/>
    </source>
</evidence>
<geneLocation type="plasmid" evidence="2 3">
    <name>p57_like</name>
</geneLocation>
<dbReference type="GeneID" id="23448145"/>
<evidence type="ECO:0000313" key="2">
    <source>
        <dbReference type="EMBL" id="OAM96660.1"/>
    </source>
</evidence>
<reference evidence="2 3" key="1">
    <citation type="submission" date="2016-03" db="EMBL/GenBank/DDBJ databases">
        <title>Draft genome sequence of the Vibrio tubiashii subs. europaeus.</title>
        <authorList>
            <person name="Spinard E."/>
            <person name="Dubert J."/>
            <person name="Nelson D.R."/>
            <person name="Barja J.L."/>
        </authorList>
    </citation>
    <scope>NUCLEOTIDE SEQUENCE [LARGE SCALE GENOMIC DNA]</scope>
    <source>
        <strain evidence="3">PP-638</strain>
        <strain evidence="2">PP2-638</strain>
        <plasmid evidence="2">p57_like</plasmid>
        <plasmid evidence="3">Plasmid p57_like</plasmid>
    </source>
</reference>
<dbReference type="AlphaFoldDB" id="A0A178J400"/>
<dbReference type="GeneID" id="78074048"/>
<organism evidence="2 3">
    <name type="scientific">Vibrio europaeus</name>
    <dbReference type="NCBI Taxonomy" id="300876"/>
    <lineage>
        <taxon>Bacteria</taxon>
        <taxon>Pseudomonadati</taxon>
        <taxon>Pseudomonadota</taxon>
        <taxon>Gammaproteobacteria</taxon>
        <taxon>Vibrionales</taxon>
        <taxon>Vibrionaceae</taxon>
        <taxon>Vibrio</taxon>
        <taxon>Vibrio oreintalis group</taxon>
    </lineage>
</organism>
<name>A0A178J400_9VIBR</name>
<protein>
    <submittedName>
        <fullName evidence="2">Uncharacterized protein</fullName>
    </submittedName>
</protein>
<comment type="caution">
    <text evidence="2">The sequence shown here is derived from an EMBL/GenBank/DDBJ whole genome shotgun (WGS) entry which is preliminary data.</text>
</comment>